<dbReference type="Proteomes" id="UP000095280">
    <property type="component" value="Unplaced"/>
</dbReference>
<evidence type="ECO:0000313" key="2">
    <source>
        <dbReference type="Proteomes" id="UP000095280"/>
    </source>
</evidence>
<proteinExistence type="predicted"/>
<dbReference type="AlphaFoldDB" id="A0A1I8FR79"/>
<feature type="region of interest" description="Disordered" evidence="1">
    <location>
        <begin position="47"/>
        <end position="109"/>
    </location>
</feature>
<feature type="compositionally biased region" description="Basic residues" evidence="1">
    <location>
        <begin position="58"/>
        <end position="78"/>
    </location>
</feature>
<reference evidence="3" key="1">
    <citation type="submission" date="2016-11" db="UniProtKB">
        <authorList>
            <consortium name="WormBaseParasite"/>
        </authorList>
    </citation>
    <scope>IDENTIFICATION</scope>
</reference>
<protein>
    <submittedName>
        <fullName evidence="3">ANK_REP_REGION domain-containing protein</fullName>
    </submittedName>
</protein>
<organism evidence="2 3">
    <name type="scientific">Macrostomum lignano</name>
    <dbReference type="NCBI Taxonomy" id="282301"/>
    <lineage>
        <taxon>Eukaryota</taxon>
        <taxon>Metazoa</taxon>
        <taxon>Spiralia</taxon>
        <taxon>Lophotrochozoa</taxon>
        <taxon>Platyhelminthes</taxon>
        <taxon>Rhabditophora</taxon>
        <taxon>Macrostomorpha</taxon>
        <taxon>Macrostomida</taxon>
        <taxon>Macrostomidae</taxon>
        <taxon>Macrostomum</taxon>
    </lineage>
</organism>
<accession>A0A1I8FR79</accession>
<evidence type="ECO:0000256" key="1">
    <source>
        <dbReference type="SAM" id="MobiDB-lite"/>
    </source>
</evidence>
<keyword evidence="2" id="KW-1185">Reference proteome</keyword>
<dbReference type="WBParaSite" id="maker-unitig_44083-snap-gene-0.2-mRNA-1">
    <property type="protein sequence ID" value="maker-unitig_44083-snap-gene-0.2-mRNA-1"/>
    <property type="gene ID" value="maker-unitig_44083-snap-gene-0.2"/>
</dbReference>
<evidence type="ECO:0000313" key="3">
    <source>
        <dbReference type="WBParaSite" id="maker-unitig_44083-snap-gene-0.2-mRNA-1"/>
    </source>
</evidence>
<name>A0A1I8FR79_9PLAT</name>
<sequence>KSSSTNAVNSSPDTRSGHWNADIRLSVFIEVVINELSAHQALVAMGCESSSSSDWRQSRTRRGSAHRLTRRQPRRQAKSRLELRWRQSGPGPGSGMDSRLARWPGETSQTSSSVGLAACGSVDHSPEVLKPASGELKVCDDGSERSLASSSGMSTSERMREVLAAVAGNDPVFVEHRFVDGISRAGAVRRHLRVCRWPPRLLLASSSACARPTPVASSNLPQPGRSNSAFRRPQLTRPFMRKRHRCACWSRCRSRRLRTTIARMNMKQSTTCPCPASFYNLHQWQKECGFALPTTSEATSKAYHATLHQFASLTDDHLWAAWRPASLACSNLSPSFCLAVCSTPLWFWPSLEPGSPEFADENGPRHRPGGQQEKQSWLLTDWEDSTWLNLQTSLDGDWLALESLLDRHLLKCQADYVAFQKAFIVALMSRQHRCGCDPARLSQPPTCAGQRAAAQPADPWAHHSMAHVFHSTGATLRVSAYMLAPGRPAAGPGNHLKLSQHLAHCAVLYEHGPDRPGSRVDCVSLLFQVAGAGVDVGKRWQELCDSALTEMTAATAARLPKAGRHA</sequence>